<reference evidence="2 3" key="1">
    <citation type="submission" date="2009-07" db="EMBL/GenBank/DDBJ databases">
        <authorList>
            <person name="Madupu R."/>
            <person name="Sebastian Y."/>
            <person name="Durkin A.S."/>
            <person name="Torralba M."/>
            <person name="Methe B."/>
            <person name="Sutton G.G."/>
            <person name="Strausberg R.L."/>
            <person name="Nelson K.E."/>
        </authorList>
    </citation>
    <scope>NUCLEOTIDE SEQUENCE [LARGE SCALE GENOMIC DNA]</scope>
    <source>
        <strain evidence="2 3">RM3268</strain>
    </source>
</reference>
<evidence type="ECO:0000256" key="1">
    <source>
        <dbReference type="SAM" id="SignalP"/>
    </source>
</evidence>
<protein>
    <recommendedName>
        <fullName evidence="4">Lipoprotein</fullName>
    </recommendedName>
</protein>
<evidence type="ECO:0000313" key="3">
    <source>
        <dbReference type="Proteomes" id="UP000005709"/>
    </source>
</evidence>
<feature type="chain" id="PRO_5002989246" description="Lipoprotein" evidence="1">
    <location>
        <begin position="22"/>
        <end position="137"/>
    </location>
</feature>
<organism evidence="2 3">
    <name type="scientific">Campylobacter gracilis RM3268</name>
    <dbReference type="NCBI Taxonomy" id="553220"/>
    <lineage>
        <taxon>Bacteria</taxon>
        <taxon>Pseudomonadati</taxon>
        <taxon>Campylobacterota</taxon>
        <taxon>Epsilonproteobacteria</taxon>
        <taxon>Campylobacterales</taxon>
        <taxon>Campylobacteraceae</taxon>
        <taxon>Campylobacter</taxon>
    </lineage>
</organism>
<keyword evidence="1" id="KW-0732">Signal</keyword>
<sequence>MRAFALFAAALLFSGCSIISAFYSKEKKFELAGLGQDGVYRTSDGSTDTLIKIMSARTKEGEPYRIIHTLEIPKNSTQTDFDSNDKEVFKIDCSKNYCEPKYDEEPKRIAISWPAPNGGGIFDGVIYLENLRLVKAY</sequence>
<keyword evidence="3" id="KW-1185">Reference proteome</keyword>
<dbReference type="EMBL" id="ACYG01000024">
    <property type="protein sequence ID" value="EEV17716.1"/>
    <property type="molecule type" value="Genomic_DNA"/>
</dbReference>
<dbReference type="RefSeq" id="WP_005871310.1">
    <property type="nucleotide sequence ID" value="NZ_ACYG01000024.1"/>
</dbReference>
<gene>
    <name evidence="2" type="ORF">CAMGR0001_0548</name>
</gene>
<dbReference type="STRING" id="824.CGRAC_1805"/>
<name>C8PHV2_9BACT</name>
<dbReference type="Proteomes" id="UP000005709">
    <property type="component" value="Unassembled WGS sequence"/>
</dbReference>
<evidence type="ECO:0008006" key="4">
    <source>
        <dbReference type="Google" id="ProtNLM"/>
    </source>
</evidence>
<accession>C8PHV2</accession>
<comment type="caution">
    <text evidence="2">The sequence shown here is derived from an EMBL/GenBank/DDBJ whole genome shotgun (WGS) entry which is preliminary data.</text>
</comment>
<proteinExistence type="predicted"/>
<dbReference type="PROSITE" id="PS51257">
    <property type="entry name" value="PROKAR_LIPOPROTEIN"/>
    <property type="match status" value="1"/>
</dbReference>
<evidence type="ECO:0000313" key="2">
    <source>
        <dbReference type="EMBL" id="EEV17716.1"/>
    </source>
</evidence>
<dbReference type="AlphaFoldDB" id="C8PHV2"/>
<feature type="signal peptide" evidence="1">
    <location>
        <begin position="1"/>
        <end position="21"/>
    </location>
</feature>